<evidence type="ECO:0000313" key="7">
    <source>
        <dbReference type="Proteomes" id="UP000538196"/>
    </source>
</evidence>
<dbReference type="PANTHER" id="PTHR30055:SF146">
    <property type="entry name" value="HTH-TYPE TRANSCRIPTIONAL DUAL REGULATOR CECR"/>
    <property type="match status" value="1"/>
</dbReference>
<dbReference type="Pfam" id="PF00440">
    <property type="entry name" value="TetR_N"/>
    <property type="match status" value="1"/>
</dbReference>
<dbReference type="PROSITE" id="PS50977">
    <property type="entry name" value="HTH_TETR_2"/>
    <property type="match status" value="1"/>
</dbReference>
<dbReference type="InterPro" id="IPR039536">
    <property type="entry name" value="TetR_C_Proteobacteria"/>
</dbReference>
<dbReference type="InterPro" id="IPR036271">
    <property type="entry name" value="Tet_transcr_reg_TetR-rel_C_sf"/>
</dbReference>
<dbReference type="SUPFAM" id="SSF46689">
    <property type="entry name" value="Homeodomain-like"/>
    <property type="match status" value="1"/>
</dbReference>
<evidence type="ECO:0000256" key="1">
    <source>
        <dbReference type="ARBA" id="ARBA00023015"/>
    </source>
</evidence>
<dbReference type="AlphaFoldDB" id="A0A7W4UX32"/>
<feature type="domain" description="HTH tetR-type" evidence="5">
    <location>
        <begin position="15"/>
        <end position="75"/>
    </location>
</feature>
<protein>
    <submittedName>
        <fullName evidence="6">AcrR family transcriptional regulator</fullName>
    </submittedName>
</protein>
<feature type="DNA-binding region" description="H-T-H motif" evidence="4">
    <location>
        <begin position="38"/>
        <end position="57"/>
    </location>
</feature>
<dbReference type="InterPro" id="IPR001647">
    <property type="entry name" value="HTH_TetR"/>
</dbReference>
<dbReference type="InterPro" id="IPR009057">
    <property type="entry name" value="Homeodomain-like_sf"/>
</dbReference>
<organism evidence="6 7">
    <name type="scientific">Leifsonia aquatica</name>
    <name type="common">Corynebacterium aquaticum</name>
    <dbReference type="NCBI Taxonomy" id="144185"/>
    <lineage>
        <taxon>Bacteria</taxon>
        <taxon>Bacillati</taxon>
        <taxon>Actinomycetota</taxon>
        <taxon>Actinomycetes</taxon>
        <taxon>Micrococcales</taxon>
        <taxon>Microbacteriaceae</taxon>
        <taxon>Leifsonia</taxon>
    </lineage>
</organism>
<sequence length="213" mass="22674">MTTPPPSRRTGGAVADREAAILTAALAEFGRSGYADASVDDIARAAGVAKPTVYNRFGDKRSLFVRAWTTGALRSRDRVQRAIEAADPRPDDLERTLVALGHALVECVTDEEGSAILRLQAGERSRFPELDETSERSRASNLDQLAGKLAQYSARGLLRLPDPERAASHFMALVTDGALPASGYGTRRITSSELDGSVRAGVATFLAAFGSQA</sequence>
<dbReference type="Gene3D" id="1.10.10.60">
    <property type="entry name" value="Homeodomain-like"/>
    <property type="match status" value="1"/>
</dbReference>
<evidence type="ECO:0000313" key="6">
    <source>
        <dbReference type="EMBL" id="MBB2967894.1"/>
    </source>
</evidence>
<reference evidence="6 7" key="1">
    <citation type="submission" date="2020-08" db="EMBL/GenBank/DDBJ databases">
        <title>Sequencing the genomes of 1000 actinobacteria strains.</title>
        <authorList>
            <person name="Klenk H.-P."/>
        </authorList>
    </citation>
    <scope>NUCLEOTIDE SEQUENCE [LARGE SCALE GENOMIC DNA]</scope>
    <source>
        <strain evidence="6 7">DSM 20146</strain>
    </source>
</reference>
<dbReference type="GO" id="GO:0000976">
    <property type="term" value="F:transcription cis-regulatory region binding"/>
    <property type="evidence" value="ECO:0007669"/>
    <property type="project" value="TreeGrafter"/>
</dbReference>
<dbReference type="GO" id="GO:0003700">
    <property type="term" value="F:DNA-binding transcription factor activity"/>
    <property type="evidence" value="ECO:0007669"/>
    <property type="project" value="TreeGrafter"/>
</dbReference>
<keyword evidence="7" id="KW-1185">Reference proteome</keyword>
<dbReference type="PROSITE" id="PS01081">
    <property type="entry name" value="HTH_TETR_1"/>
    <property type="match status" value="1"/>
</dbReference>
<dbReference type="GO" id="GO:0045892">
    <property type="term" value="P:negative regulation of DNA-templated transcription"/>
    <property type="evidence" value="ECO:0007669"/>
    <property type="project" value="UniProtKB-ARBA"/>
</dbReference>
<comment type="caution">
    <text evidence="6">The sequence shown here is derived from an EMBL/GenBank/DDBJ whole genome shotgun (WGS) entry which is preliminary data.</text>
</comment>
<dbReference type="PANTHER" id="PTHR30055">
    <property type="entry name" value="HTH-TYPE TRANSCRIPTIONAL REGULATOR RUTR"/>
    <property type="match status" value="1"/>
</dbReference>
<gene>
    <name evidence="6" type="ORF">FHX33_002657</name>
</gene>
<keyword evidence="3" id="KW-0804">Transcription</keyword>
<dbReference type="Gene3D" id="1.10.357.10">
    <property type="entry name" value="Tetracycline Repressor, domain 2"/>
    <property type="match status" value="1"/>
</dbReference>
<dbReference type="Proteomes" id="UP000538196">
    <property type="component" value="Unassembled WGS sequence"/>
</dbReference>
<dbReference type="RefSeq" id="WP_081704027.1">
    <property type="nucleotide sequence ID" value="NZ_JACHVP010000002.1"/>
</dbReference>
<name>A0A7W4UX32_LEIAQ</name>
<dbReference type="InterPro" id="IPR023772">
    <property type="entry name" value="DNA-bd_HTH_TetR-type_CS"/>
</dbReference>
<dbReference type="FunFam" id="1.10.10.60:FF:000141">
    <property type="entry name" value="TetR family transcriptional regulator"/>
    <property type="match status" value="1"/>
</dbReference>
<dbReference type="PRINTS" id="PR00455">
    <property type="entry name" value="HTHTETR"/>
</dbReference>
<dbReference type="InterPro" id="IPR050109">
    <property type="entry name" value="HTH-type_TetR-like_transc_reg"/>
</dbReference>
<dbReference type="SUPFAM" id="SSF48498">
    <property type="entry name" value="Tetracyclin repressor-like, C-terminal domain"/>
    <property type="match status" value="1"/>
</dbReference>
<evidence type="ECO:0000256" key="4">
    <source>
        <dbReference type="PROSITE-ProRule" id="PRU00335"/>
    </source>
</evidence>
<proteinExistence type="predicted"/>
<dbReference type="EMBL" id="JACHVP010000002">
    <property type="protein sequence ID" value="MBB2967894.1"/>
    <property type="molecule type" value="Genomic_DNA"/>
</dbReference>
<keyword evidence="1" id="KW-0805">Transcription regulation</keyword>
<accession>A0A7W4UX32</accession>
<evidence type="ECO:0000259" key="5">
    <source>
        <dbReference type="PROSITE" id="PS50977"/>
    </source>
</evidence>
<keyword evidence="2 4" id="KW-0238">DNA-binding</keyword>
<evidence type="ECO:0000256" key="3">
    <source>
        <dbReference type="ARBA" id="ARBA00023163"/>
    </source>
</evidence>
<dbReference type="Pfam" id="PF14246">
    <property type="entry name" value="TetR_C_7"/>
    <property type="match status" value="1"/>
</dbReference>
<evidence type="ECO:0000256" key="2">
    <source>
        <dbReference type="ARBA" id="ARBA00023125"/>
    </source>
</evidence>